<feature type="region of interest" description="Disordered" evidence="1">
    <location>
        <begin position="72"/>
        <end position="99"/>
    </location>
</feature>
<protein>
    <submittedName>
        <fullName evidence="2">Uncharacterized protein</fullName>
    </submittedName>
</protein>
<organism evidence="2">
    <name type="scientific">Zea mays</name>
    <name type="common">Maize</name>
    <dbReference type="NCBI Taxonomy" id="4577"/>
    <lineage>
        <taxon>Eukaryota</taxon>
        <taxon>Viridiplantae</taxon>
        <taxon>Streptophyta</taxon>
        <taxon>Embryophyta</taxon>
        <taxon>Tracheophyta</taxon>
        <taxon>Spermatophyta</taxon>
        <taxon>Magnoliopsida</taxon>
        <taxon>Liliopsida</taxon>
        <taxon>Poales</taxon>
        <taxon>Poaceae</taxon>
        <taxon>PACMAD clade</taxon>
        <taxon>Panicoideae</taxon>
        <taxon>Andropogonodae</taxon>
        <taxon>Andropogoneae</taxon>
        <taxon>Tripsacinae</taxon>
        <taxon>Zea</taxon>
    </lineage>
</organism>
<evidence type="ECO:0000313" key="2">
    <source>
        <dbReference type="EMBL" id="AQK64229.1"/>
    </source>
</evidence>
<feature type="non-terminal residue" evidence="2">
    <location>
        <position position="1"/>
    </location>
</feature>
<dbReference type="EMBL" id="CM000781">
    <property type="protein sequence ID" value="AQK64229.1"/>
    <property type="molecule type" value="Genomic_DNA"/>
</dbReference>
<proteinExistence type="predicted"/>
<feature type="compositionally biased region" description="Gly residues" evidence="1">
    <location>
        <begin position="75"/>
        <end position="84"/>
    </location>
</feature>
<reference evidence="2" key="1">
    <citation type="submission" date="2015-12" db="EMBL/GenBank/DDBJ databases">
        <title>Update maize B73 reference genome by single molecule sequencing technologies.</title>
        <authorList>
            <consortium name="Maize Genome Sequencing Project"/>
            <person name="Ware D."/>
        </authorList>
    </citation>
    <scope>NUCLEOTIDE SEQUENCE</scope>
    <source>
        <tissue evidence="2">Seedling</tissue>
    </source>
</reference>
<feature type="compositionally biased region" description="Basic and acidic residues" evidence="1">
    <location>
        <begin position="85"/>
        <end position="99"/>
    </location>
</feature>
<evidence type="ECO:0000256" key="1">
    <source>
        <dbReference type="SAM" id="MobiDB-lite"/>
    </source>
</evidence>
<dbReference type="IntAct" id="A0A1D6GLP8">
    <property type="interactions" value="4"/>
</dbReference>
<name>A0A1D6GLP8_MAIZE</name>
<accession>A0A1D6GLP8</accession>
<dbReference type="AlphaFoldDB" id="A0A1D6GLP8"/>
<sequence length="99" mass="10936">NPAVREPLPLTSDDETLGHGLARRRLPLHYRRRPCSRRIPVFHRRLAPPLDGSTSRPLAPVRPRLRFRDREAVGGDVGVPGGGRGEAHRALGDERAGVL</sequence>
<gene>
    <name evidence="2" type="ORF">ZEAMMB73_Zm00001d013721</name>
</gene>